<reference evidence="8" key="1">
    <citation type="submission" date="2023-05" db="EMBL/GenBank/DDBJ databases">
        <authorList>
            <person name="Huff M."/>
        </authorList>
    </citation>
    <scope>NUCLEOTIDE SEQUENCE</scope>
</reference>
<feature type="repeat" description="ARM" evidence="6">
    <location>
        <begin position="115"/>
        <end position="158"/>
    </location>
</feature>
<accession>A0AAD2DKJ6</accession>
<organism evidence="8 9">
    <name type="scientific">Fraxinus pennsylvanica</name>
    <dbReference type="NCBI Taxonomy" id="56036"/>
    <lineage>
        <taxon>Eukaryota</taxon>
        <taxon>Viridiplantae</taxon>
        <taxon>Streptophyta</taxon>
        <taxon>Embryophyta</taxon>
        <taxon>Tracheophyta</taxon>
        <taxon>Spermatophyta</taxon>
        <taxon>Magnoliopsida</taxon>
        <taxon>eudicotyledons</taxon>
        <taxon>Gunneridae</taxon>
        <taxon>Pentapetalae</taxon>
        <taxon>asterids</taxon>
        <taxon>lamiids</taxon>
        <taxon>Lamiales</taxon>
        <taxon>Oleaceae</taxon>
        <taxon>Oleeae</taxon>
        <taxon>Fraxinus</taxon>
    </lineage>
</organism>
<evidence type="ECO:0000313" key="8">
    <source>
        <dbReference type="EMBL" id="CAI9754706.1"/>
    </source>
</evidence>
<keyword evidence="3" id="KW-0677">Repeat</keyword>
<dbReference type="InterPro" id="IPR000504">
    <property type="entry name" value="RRM_dom"/>
</dbReference>
<sequence>MSSSKLFVGGLSYNMDEMSLREAFSGCGEVVEARIIMDRETSRSRGFGFVTYTSTDEACSAIQELDGQVQLENLPTMVAGVLTDDAGRQLEATTQFRKLLSIERSPPIHKVIQAGVVPRLVEFLMREDFPQLQFEAAWALTNIASGTSEHTKAVWALGNVADDSPKCQDLVLGSFIGSVE</sequence>
<dbReference type="GO" id="GO:0003723">
    <property type="term" value="F:RNA binding"/>
    <property type="evidence" value="ECO:0007669"/>
    <property type="project" value="UniProtKB-UniRule"/>
</dbReference>
<keyword evidence="9" id="KW-1185">Reference proteome</keyword>
<dbReference type="InterPro" id="IPR035979">
    <property type="entry name" value="RBD_domain_sf"/>
</dbReference>
<dbReference type="SUPFAM" id="SSF48371">
    <property type="entry name" value="ARM repeat"/>
    <property type="match status" value="1"/>
</dbReference>
<keyword evidence="2" id="KW-0813">Transport</keyword>
<keyword evidence="4" id="KW-0653">Protein transport</keyword>
<dbReference type="Gene3D" id="3.30.70.330">
    <property type="match status" value="1"/>
</dbReference>
<dbReference type="InterPro" id="IPR011989">
    <property type="entry name" value="ARM-like"/>
</dbReference>
<evidence type="ECO:0000313" key="9">
    <source>
        <dbReference type="Proteomes" id="UP000834106"/>
    </source>
</evidence>
<evidence type="ECO:0000259" key="7">
    <source>
        <dbReference type="PROSITE" id="PS50102"/>
    </source>
</evidence>
<evidence type="ECO:0000256" key="5">
    <source>
        <dbReference type="PROSITE-ProRule" id="PRU00176"/>
    </source>
</evidence>
<evidence type="ECO:0000256" key="3">
    <source>
        <dbReference type="ARBA" id="ARBA00022737"/>
    </source>
</evidence>
<gene>
    <name evidence="8" type="ORF">FPE_LOCUS2137</name>
</gene>
<feature type="domain" description="RRM" evidence="7">
    <location>
        <begin position="4"/>
        <end position="97"/>
    </location>
</feature>
<protein>
    <recommendedName>
        <fullName evidence="7">RRM domain-containing protein</fullName>
    </recommendedName>
</protein>
<dbReference type="PROSITE" id="PS50176">
    <property type="entry name" value="ARM_REPEAT"/>
    <property type="match status" value="1"/>
</dbReference>
<evidence type="ECO:0000256" key="4">
    <source>
        <dbReference type="ARBA" id="ARBA00022927"/>
    </source>
</evidence>
<keyword evidence="5" id="KW-0694">RNA-binding</keyword>
<name>A0AAD2DKJ6_9LAMI</name>
<dbReference type="InterPro" id="IPR012677">
    <property type="entry name" value="Nucleotide-bd_a/b_plait_sf"/>
</dbReference>
<comment type="similarity">
    <text evidence="1">Belongs to the importin alpha family.</text>
</comment>
<dbReference type="GO" id="GO:0015031">
    <property type="term" value="P:protein transport"/>
    <property type="evidence" value="ECO:0007669"/>
    <property type="project" value="UniProtKB-KW"/>
</dbReference>
<dbReference type="AlphaFoldDB" id="A0AAD2DKJ6"/>
<evidence type="ECO:0000256" key="6">
    <source>
        <dbReference type="PROSITE-ProRule" id="PRU00259"/>
    </source>
</evidence>
<evidence type="ECO:0000256" key="2">
    <source>
        <dbReference type="ARBA" id="ARBA00022448"/>
    </source>
</evidence>
<dbReference type="Pfam" id="PF00076">
    <property type="entry name" value="RRM_1"/>
    <property type="match status" value="1"/>
</dbReference>
<dbReference type="SMART" id="SM00185">
    <property type="entry name" value="ARM"/>
    <property type="match status" value="1"/>
</dbReference>
<dbReference type="Gene3D" id="1.25.10.10">
    <property type="entry name" value="Leucine-rich Repeat Variant"/>
    <property type="match status" value="1"/>
</dbReference>
<dbReference type="SMART" id="SM00360">
    <property type="entry name" value="RRM"/>
    <property type="match status" value="1"/>
</dbReference>
<dbReference type="SUPFAM" id="SSF54928">
    <property type="entry name" value="RNA-binding domain, RBD"/>
    <property type="match status" value="1"/>
</dbReference>
<dbReference type="Pfam" id="PF00514">
    <property type="entry name" value="Arm"/>
    <property type="match status" value="1"/>
</dbReference>
<dbReference type="InterPro" id="IPR000225">
    <property type="entry name" value="Armadillo"/>
</dbReference>
<dbReference type="PROSITE" id="PS50102">
    <property type="entry name" value="RRM"/>
    <property type="match status" value="1"/>
</dbReference>
<evidence type="ECO:0000256" key="1">
    <source>
        <dbReference type="ARBA" id="ARBA00010394"/>
    </source>
</evidence>
<dbReference type="EMBL" id="OU503036">
    <property type="protein sequence ID" value="CAI9754706.1"/>
    <property type="molecule type" value="Genomic_DNA"/>
</dbReference>
<dbReference type="Proteomes" id="UP000834106">
    <property type="component" value="Chromosome 1"/>
</dbReference>
<dbReference type="PANTHER" id="PTHR23316">
    <property type="entry name" value="IMPORTIN ALPHA"/>
    <property type="match status" value="1"/>
</dbReference>
<proteinExistence type="inferred from homology"/>
<dbReference type="InterPro" id="IPR016024">
    <property type="entry name" value="ARM-type_fold"/>
</dbReference>